<dbReference type="InterPro" id="IPR003594">
    <property type="entry name" value="HATPase_dom"/>
</dbReference>
<name>A0A1C6UHD5_9ACTN</name>
<evidence type="ECO:0000256" key="7">
    <source>
        <dbReference type="ARBA" id="ARBA00022840"/>
    </source>
</evidence>
<dbReference type="InterPro" id="IPR036890">
    <property type="entry name" value="HATPase_C_sf"/>
</dbReference>
<keyword evidence="5" id="KW-0547">Nucleotide-binding</keyword>
<keyword evidence="3" id="KW-0597">Phosphoprotein</keyword>
<gene>
    <name evidence="11" type="ORF">GA0070608_1185</name>
    <name evidence="12" type="ORF">OIE14_08620</name>
</gene>
<evidence type="ECO:0000256" key="6">
    <source>
        <dbReference type="ARBA" id="ARBA00022777"/>
    </source>
</evidence>
<evidence type="ECO:0000256" key="8">
    <source>
        <dbReference type="ARBA" id="ARBA00023012"/>
    </source>
</evidence>
<evidence type="ECO:0000313" key="11">
    <source>
        <dbReference type="EMBL" id="SCL53505.1"/>
    </source>
</evidence>
<evidence type="ECO:0000313" key="14">
    <source>
        <dbReference type="Proteomes" id="UP001334804"/>
    </source>
</evidence>
<dbReference type="Pfam" id="PF07730">
    <property type="entry name" value="HisKA_3"/>
    <property type="match status" value="1"/>
</dbReference>
<keyword evidence="9" id="KW-0812">Transmembrane</keyword>
<reference evidence="11 13" key="1">
    <citation type="submission" date="2016-06" db="EMBL/GenBank/DDBJ databases">
        <authorList>
            <person name="Kjaerup R.B."/>
            <person name="Dalgaard T.S."/>
            <person name="Juul-Madsen H.R."/>
        </authorList>
    </citation>
    <scope>NUCLEOTIDE SEQUENCE [LARGE SCALE GENOMIC DNA]</scope>
    <source>
        <strain evidence="11 13">DSM 43363</strain>
    </source>
</reference>
<dbReference type="SUPFAM" id="SSF55874">
    <property type="entry name" value="ATPase domain of HSP90 chaperone/DNA topoisomerase II/histidine kinase"/>
    <property type="match status" value="1"/>
</dbReference>
<dbReference type="Proteomes" id="UP001334804">
    <property type="component" value="Chromosome"/>
</dbReference>
<dbReference type="GO" id="GO:0005524">
    <property type="term" value="F:ATP binding"/>
    <property type="evidence" value="ECO:0007669"/>
    <property type="project" value="UniProtKB-KW"/>
</dbReference>
<evidence type="ECO:0000313" key="12">
    <source>
        <dbReference type="EMBL" id="WSA34089.1"/>
    </source>
</evidence>
<dbReference type="RefSeq" id="WP_091622974.1">
    <property type="nucleotide sequence ID" value="NZ_CP109071.1"/>
</dbReference>
<dbReference type="AlphaFoldDB" id="A0A1C6UHD5"/>
<dbReference type="CDD" id="cd16917">
    <property type="entry name" value="HATPase_UhpB-NarQ-NarX-like"/>
    <property type="match status" value="1"/>
</dbReference>
<dbReference type="Gene3D" id="3.30.565.10">
    <property type="entry name" value="Histidine kinase-like ATPase, C-terminal domain"/>
    <property type="match status" value="1"/>
</dbReference>
<feature type="transmembrane region" description="Helical" evidence="9">
    <location>
        <begin position="98"/>
        <end position="120"/>
    </location>
</feature>
<keyword evidence="4" id="KW-0808">Transferase</keyword>
<feature type="transmembrane region" description="Helical" evidence="9">
    <location>
        <begin position="153"/>
        <end position="170"/>
    </location>
</feature>
<dbReference type="InterPro" id="IPR050482">
    <property type="entry name" value="Sensor_HK_TwoCompSys"/>
</dbReference>
<dbReference type="SMART" id="SM00387">
    <property type="entry name" value="HATPase_c"/>
    <property type="match status" value="1"/>
</dbReference>
<evidence type="ECO:0000256" key="3">
    <source>
        <dbReference type="ARBA" id="ARBA00022553"/>
    </source>
</evidence>
<dbReference type="GO" id="GO:0046983">
    <property type="term" value="F:protein dimerization activity"/>
    <property type="evidence" value="ECO:0007669"/>
    <property type="project" value="InterPro"/>
</dbReference>
<dbReference type="OrthoDB" id="4198152at2"/>
<dbReference type="InterPro" id="IPR011712">
    <property type="entry name" value="Sig_transdc_His_kin_sub3_dim/P"/>
</dbReference>
<dbReference type="InterPro" id="IPR025828">
    <property type="entry name" value="Put_sensor_dom"/>
</dbReference>
<evidence type="ECO:0000259" key="10">
    <source>
        <dbReference type="SMART" id="SM00387"/>
    </source>
</evidence>
<dbReference type="GO" id="GO:0000155">
    <property type="term" value="F:phosphorelay sensor kinase activity"/>
    <property type="evidence" value="ECO:0007669"/>
    <property type="project" value="InterPro"/>
</dbReference>
<dbReference type="Pfam" id="PF13796">
    <property type="entry name" value="Sensor"/>
    <property type="match status" value="1"/>
</dbReference>
<evidence type="ECO:0000256" key="1">
    <source>
        <dbReference type="ARBA" id="ARBA00000085"/>
    </source>
</evidence>
<evidence type="ECO:0000313" key="13">
    <source>
        <dbReference type="Proteomes" id="UP000199343"/>
    </source>
</evidence>
<dbReference type="PANTHER" id="PTHR24421:SF10">
    <property type="entry name" value="NITRATE_NITRITE SENSOR PROTEIN NARQ"/>
    <property type="match status" value="1"/>
</dbReference>
<evidence type="ECO:0000256" key="2">
    <source>
        <dbReference type="ARBA" id="ARBA00012438"/>
    </source>
</evidence>
<sequence>MSGVRRAWRELNQLAVAAGLAWVGIVPFLATLLTAGLSLIGVGLPLLDRTLVGTRTLLDRQRRRLPGPPVRSPYRPVGGPLVARLRTMAGDPATYRDLAFLFAHFCLAPVAVVLAVGLWLGAAQGVAMPLIHTVAPGAIDNYLGLPIDSLRNAALAVVPALLVGVGAYWLPRGLLHLEDLLTRALLGPSARAALAERVVELADTRAQTVDTQAAELRRIERDLHDGAQARLVAMAMNLGLAEELLARDPEAARGLVTEARTSAGTALSELRDVVRGIHPPVLADRGLAGGLAALALGAALPVDLDVDLPDRLAPPLESALYFTAAELLTNAARHSGAARVAVRLRRVDTTVRLTVSDDGRGGADPERGTGLAGIRRRLAVFDGRVRISSPAGGPTVVDVELPCES</sequence>
<comment type="catalytic activity">
    <reaction evidence="1">
        <text>ATP + protein L-histidine = ADP + protein N-phospho-L-histidine.</text>
        <dbReference type="EC" id="2.7.13.3"/>
    </reaction>
</comment>
<dbReference type="EC" id="2.7.13.3" evidence="2"/>
<keyword evidence="6 11" id="KW-0418">Kinase</keyword>
<keyword evidence="9" id="KW-0472">Membrane</keyword>
<dbReference type="Pfam" id="PF02518">
    <property type="entry name" value="HATPase_c"/>
    <property type="match status" value="1"/>
</dbReference>
<dbReference type="EMBL" id="CP109071">
    <property type="protein sequence ID" value="WSA34089.1"/>
    <property type="molecule type" value="Genomic_DNA"/>
</dbReference>
<dbReference type="EMBL" id="FMIC01000002">
    <property type="protein sequence ID" value="SCL53505.1"/>
    <property type="molecule type" value="Genomic_DNA"/>
</dbReference>
<reference evidence="12 14" key="2">
    <citation type="submission" date="2022-10" db="EMBL/GenBank/DDBJ databases">
        <title>The complete genomes of actinobacterial strains from the NBC collection.</title>
        <authorList>
            <person name="Joergensen T.S."/>
            <person name="Alvarez Arevalo M."/>
            <person name="Sterndorff E.B."/>
            <person name="Faurdal D."/>
            <person name="Vuksanovic O."/>
            <person name="Mourched A.-S."/>
            <person name="Charusanti P."/>
            <person name="Shaw S."/>
            <person name="Blin K."/>
            <person name="Weber T."/>
        </authorList>
    </citation>
    <scope>NUCLEOTIDE SEQUENCE [LARGE SCALE GENOMIC DNA]</scope>
    <source>
        <strain evidence="12 14">NBC 01809</strain>
    </source>
</reference>
<feature type="transmembrane region" description="Helical" evidence="9">
    <location>
        <begin position="20"/>
        <end position="47"/>
    </location>
</feature>
<keyword evidence="9" id="KW-1133">Transmembrane helix</keyword>
<protein>
    <recommendedName>
        <fullName evidence="2">histidine kinase</fullName>
        <ecNumber evidence="2">2.7.13.3</ecNumber>
    </recommendedName>
</protein>
<dbReference type="GO" id="GO:0016020">
    <property type="term" value="C:membrane"/>
    <property type="evidence" value="ECO:0007669"/>
    <property type="project" value="InterPro"/>
</dbReference>
<dbReference type="PANTHER" id="PTHR24421">
    <property type="entry name" value="NITRATE/NITRITE SENSOR PROTEIN NARX-RELATED"/>
    <property type="match status" value="1"/>
</dbReference>
<dbReference type="Gene3D" id="1.20.5.1930">
    <property type="match status" value="1"/>
</dbReference>
<keyword evidence="14" id="KW-1185">Reference proteome</keyword>
<keyword evidence="7" id="KW-0067">ATP-binding</keyword>
<keyword evidence="8" id="KW-0902">Two-component regulatory system</keyword>
<accession>A0A1C6UHD5</accession>
<dbReference type="STRING" id="47871.GA0070608_1185"/>
<evidence type="ECO:0000256" key="5">
    <source>
        <dbReference type="ARBA" id="ARBA00022741"/>
    </source>
</evidence>
<evidence type="ECO:0000256" key="9">
    <source>
        <dbReference type="SAM" id="Phobius"/>
    </source>
</evidence>
<feature type="domain" description="Histidine kinase/HSP90-like ATPase" evidence="10">
    <location>
        <begin position="315"/>
        <end position="405"/>
    </location>
</feature>
<dbReference type="Proteomes" id="UP000199343">
    <property type="component" value="Unassembled WGS sequence"/>
</dbReference>
<proteinExistence type="predicted"/>
<evidence type="ECO:0000256" key="4">
    <source>
        <dbReference type="ARBA" id="ARBA00022679"/>
    </source>
</evidence>
<organism evidence="11 13">
    <name type="scientific">Micromonospora peucetia</name>
    <dbReference type="NCBI Taxonomy" id="47871"/>
    <lineage>
        <taxon>Bacteria</taxon>
        <taxon>Bacillati</taxon>
        <taxon>Actinomycetota</taxon>
        <taxon>Actinomycetes</taxon>
        <taxon>Micromonosporales</taxon>
        <taxon>Micromonosporaceae</taxon>
        <taxon>Micromonospora</taxon>
    </lineage>
</organism>